<protein>
    <recommendedName>
        <fullName evidence="1">ASCH domain-containing protein</fullName>
    </recommendedName>
</protein>
<dbReference type="Proteomes" id="UP000051461">
    <property type="component" value="Unassembled WGS sequence"/>
</dbReference>
<evidence type="ECO:0000313" key="3">
    <source>
        <dbReference type="Proteomes" id="UP000051461"/>
    </source>
</evidence>
<dbReference type="OrthoDB" id="9800495at2"/>
<gene>
    <name evidence="2" type="ORF">FC07_GL001129</name>
</gene>
<dbReference type="Pfam" id="PF04266">
    <property type="entry name" value="ASCH"/>
    <property type="match status" value="1"/>
</dbReference>
<name>A0A0R1H0U9_9LACO</name>
<keyword evidence="3" id="KW-1185">Reference proteome</keyword>
<evidence type="ECO:0000313" key="2">
    <source>
        <dbReference type="EMBL" id="KRK40268.1"/>
    </source>
</evidence>
<feature type="domain" description="ASCH" evidence="1">
    <location>
        <begin position="6"/>
        <end position="57"/>
    </location>
</feature>
<dbReference type="Gene3D" id="2.30.130.30">
    <property type="entry name" value="Hypothetical protein"/>
    <property type="match status" value="1"/>
</dbReference>
<reference evidence="2 3" key="1">
    <citation type="journal article" date="2015" name="Genome Announc.">
        <title>Expanding the biotechnology potential of lactobacilli through comparative genomics of 213 strains and associated genera.</title>
        <authorList>
            <person name="Sun Z."/>
            <person name="Harris H.M."/>
            <person name="McCann A."/>
            <person name="Guo C."/>
            <person name="Argimon S."/>
            <person name="Zhang W."/>
            <person name="Yang X."/>
            <person name="Jeffery I.B."/>
            <person name="Cooney J.C."/>
            <person name="Kagawa T.F."/>
            <person name="Liu W."/>
            <person name="Song Y."/>
            <person name="Salvetti E."/>
            <person name="Wrobel A."/>
            <person name="Rasinkangas P."/>
            <person name="Parkhill J."/>
            <person name="Rea M.C."/>
            <person name="O'Sullivan O."/>
            <person name="Ritari J."/>
            <person name="Douillard F.P."/>
            <person name="Paul Ross R."/>
            <person name="Yang R."/>
            <person name="Briner A.E."/>
            <person name="Felis G.E."/>
            <person name="de Vos W.M."/>
            <person name="Barrangou R."/>
            <person name="Klaenhammer T.R."/>
            <person name="Caufield P.W."/>
            <person name="Cui Y."/>
            <person name="Zhang H."/>
            <person name="O'Toole P.W."/>
        </authorList>
    </citation>
    <scope>NUCLEOTIDE SEQUENCE [LARGE SCALE GENOMIC DNA]</scope>
    <source>
        <strain evidence="2 3">DSM 20003</strain>
    </source>
</reference>
<accession>A0A0R1H0U9</accession>
<organism evidence="2 3">
    <name type="scientific">Loigolactobacillus bifermentans DSM 20003</name>
    <dbReference type="NCBI Taxonomy" id="1423726"/>
    <lineage>
        <taxon>Bacteria</taxon>
        <taxon>Bacillati</taxon>
        <taxon>Bacillota</taxon>
        <taxon>Bacilli</taxon>
        <taxon>Lactobacillales</taxon>
        <taxon>Lactobacillaceae</taxon>
        <taxon>Loigolactobacillus</taxon>
    </lineage>
</organism>
<dbReference type="SUPFAM" id="SSF88697">
    <property type="entry name" value="PUA domain-like"/>
    <property type="match status" value="1"/>
</dbReference>
<dbReference type="AlphaFoldDB" id="A0A0R1H0U9"/>
<dbReference type="STRING" id="1423726.FC07_GL001129"/>
<sequence>MKVLISVKPAVAQAITAGKKRFEYRKSLFKRPNITAIVIYATQPWGKVVGEFTIRQIIQGKPTTLWQQTGVGSGTTVAAFQAYFAGCQKGYAIEVDQLTVYETPLTLTQLDRRLQTAPRSYRYLDG</sequence>
<dbReference type="EMBL" id="AZDA01000018">
    <property type="protein sequence ID" value="KRK40268.1"/>
    <property type="molecule type" value="Genomic_DNA"/>
</dbReference>
<proteinExistence type="predicted"/>
<dbReference type="RefSeq" id="WP_057903783.1">
    <property type="nucleotide sequence ID" value="NZ_AZDA01000018.1"/>
</dbReference>
<dbReference type="PATRIC" id="fig|1423726.3.peg.1168"/>
<dbReference type="InterPro" id="IPR007374">
    <property type="entry name" value="ASCH_domain"/>
</dbReference>
<dbReference type="InterPro" id="IPR015947">
    <property type="entry name" value="PUA-like_sf"/>
</dbReference>
<comment type="caution">
    <text evidence="2">The sequence shown here is derived from an EMBL/GenBank/DDBJ whole genome shotgun (WGS) entry which is preliminary data.</text>
</comment>
<evidence type="ECO:0000259" key="1">
    <source>
        <dbReference type="Pfam" id="PF04266"/>
    </source>
</evidence>